<feature type="region of interest" description="Disordered" evidence="2">
    <location>
        <begin position="101"/>
        <end position="133"/>
    </location>
</feature>
<dbReference type="Pfam" id="PF07282">
    <property type="entry name" value="Cas12f1-like_TNB"/>
    <property type="match status" value="1"/>
</dbReference>
<dbReference type="AlphaFoldDB" id="M0N5X9"/>
<dbReference type="Proteomes" id="UP000011625">
    <property type="component" value="Unassembled WGS sequence"/>
</dbReference>
<evidence type="ECO:0000313" key="5">
    <source>
        <dbReference type="Proteomes" id="UP000011625"/>
    </source>
</evidence>
<dbReference type="PATRIC" id="fig|1227456.3.peg.1715"/>
<gene>
    <name evidence="4" type="ORF">C450_08507</name>
</gene>
<keyword evidence="1" id="KW-0238">DNA-binding</keyword>
<reference evidence="4 5" key="1">
    <citation type="journal article" date="2014" name="PLoS Genet.">
        <title>Phylogenetically driven sequencing of extremely halophilic archaea reveals strategies for static and dynamic osmo-response.</title>
        <authorList>
            <person name="Becker E.A."/>
            <person name="Seitzer P.M."/>
            <person name="Tritt A."/>
            <person name="Larsen D."/>
            <person name="Krusor M."/>
            <person name="Yao A.I."/>
            <person name="Wu D."/>
            <person name="Madern D."/>
            <person name="Eisen J.A."/>
            <person name="Darling A.E."/>
            <person name="Facciotti M.T."/>
        </authorList>
    </citation>
    <scope>NUCLEOTIDE SEQUENCE [LARGE SCALE GENOMIC DNA]</scope>
    <source>
        <strain evidence="4 5">DSM 8989</strain>
    </source>
</reference>
<sequence length="133" mass="15267">MFEELDDIRERLPFAEWHHIWAFRRLHEYVAYKAPERGVAVETVEPNHTSQRCSKCGFTHKDNRDGTDFDCLSCGYELNADYNAAKNIGLRYARNDYHRLRSSQMSSSGDAPVDVRINRGTMTDDGPRPVAGD</sequence>
<accession>M0N5X9</accession>
<protein>
    <submittedName>
        <fullName evidence="4">Transposase, IS605 OrfB family protein</fullName>
    </submittedName>
</protein>
<dbReference type="EMBL" id="AOME01000051">
    <property type="protein sequence ID" value="EMA53342.1"/>
    <property type="molecule type" value="Genomic_DNA"/>
</dbReference>
<feature type="domain" description="Cas12f1-like TNB" evidence="3">
    <location>
        <begin position="23"/>
        <end position="88"/>
    </location>
</feature>
<keyword evidence="5" id="KW-1185">Reference proteome</keyword>
<dbReference type="InterPro" id="IPR010095">
    <property type="entry name" value="Cas12f1-like_TNB"/>
</dbReference>
<evidence type="ECO:0000313" key="4">
    <source>
        <dbReference type="EMBL" id="EMA53342.1"/>
    </source>
</evidence>
<evidence type="ECO:0000256" key="2">
    <source>
        <dbReference type="SAM" id="MobiDB-lite"/>
    </source>
</evidence>
<organism evidence="4 5">
    <name type="scientific">Halococcus salifodinae DSM 8989</name>
    <dbReference type="NCBI Taxonomy" id="1227456"/>
    <lineage>
        <taxon>Archaea</taxon>
        <taxon>Methanobacteriati</taxon>
        <taxon>Methanobacteriota</taxon>
        <taxon>Stenosarchaea group</taxon>
        <taxon>Halobacteria</taxon>
        <taxon>Halobacteriales</taxon>
        <taxon>Halococcaceae</taxon>
        <taxon>Halococcus</taxon>
    </lineage>
</organism>
<evidence type="ECO:0000256" key="1">
    <source>
        <dbReference type="ARBA" id="ARBA00023125"/>
    </source>
</evidence>
<name>M0N5X9_9EURY</name>
<comment type="caution">
    <text evidence="4">The sequence shown here is derived from an EMBL/GenBank/DDBJ whole genome shotgun (WGS) entry which is preliminary data.</text>
</comment>
<dbReference type="STRING" id="1227456.C450_08507"/>
<dbReference type="GO" id="GO:0003677">
    <property type="term" value="F:DNA binding"/>
    <property type="evidence" value="ECO:0007669"/>
    <property type="project" value="UniProtKB-KW"/>
</dbReference>
<proteinExistence type="predicted"/>
<evidence type="ECO:0000259" key="3">
    <source>
        <dbReference type="Pfam" id="PF07282"/>
    </source>
</evidence>